<name>A0A1G4JET0_9SACH</name>
<dbReference type="AlphaFoldDB" id="A0A1G4JET0"/>
<evidence type="ECO:0000313" key="9">
    <source>
        <dbReference type="EMBL" id="SCU88740.1"/>
    </source>
</evidence>
<comment type="function">
    <text evidence="7">May be involved in the degradation of misfolded endoplasmic reticulum (ER) luminal proteins.</text>
</comment>
<evidence type="ECO:0000256" key="4">
    <source>
        <dbReference type="ARBA" id="ARBA00022824"/>
    </source>
</evidence>
<keyword evidence="3 7" id="KW-0812">Transmembrane</keyword>
<evidence type="ECO:0000256" key="5">
    <source>
        <dbReference type="ARBA" id="ARBA00022989"/>
    </source>
</evidence>
<dbReference type="OrthoDB" id="19102at2759"/>
<evidence type="ECO:0000256" key="2">
    <source>
        <dbReference type="ARBA" id="ARBA00008917"/>
    </source>
</evidence>
<protein>
    <recommendedName>
        <fullName evidence="7">Derlin</fullName>
    </recommendedName>
</protein>
<dbReference type="PANTHER" id="PTHR11009">
    <property type="entry name" value="DER1-LIKE PROTEIN, DERLIN"/>
    <property type="match status" value="1"/>
</dbReference>
<accession>A0A1G4JET0</accession>
<feature type="transmembrane region" description="Helical" evidence="7">
    <location>
        <begin position="20"/>
        <end position="42"/>
    </location>
</feature>
<feature type="transmembrane region" description="Helical" evidence="7">
    <location>
        <begin position="99"/>
        <end position="119"/>
    </location>
</feature>
<dbReference type="InterPro" id="IPR035952">
    <property type="entry name" value="Rhomboid-like_sf"/>
</dbReference>
<comment type="subcellular location">
    <subcellularLocation>
        <location evidence="1 7">Endoplasmic reticulum membrane</location>
        <topology evidence="1 7">Multi-pass membrane protein</topology>
    </subcellularLocation>
</comment>
<gene>
    <name evidence="9" type="ORF">LAMI_0D11166G</name>
</gene>
<sequence length="316" mass="36274">MSHNNSPMQMLQQIPPVTRALLFGIFALLVVTKIGIVPAYLVQFSWYHVFMKLQVWRMFTSCLLLPDQPMPALLEVYNIYAHSSELELMHFGRSHTYDYIFYLTFGVLSIVMSVVLLRINNPFDLSNAFDGFLTYTWSIDNRNVKVMFYGLFPIWAKYFPLIQLFITFLFDDPIQGRSKFFITLIGYSTGYLYSCLDTRTLGPLYGYLTRQPNGYGYLNFGQFRAPWWFAGACDLFFGNGLRSDRYKVNVPIRNASTYQGKGQRLGMKKRAVGIHDQTTEIQNEQRHDTGSSATWASGNSASGYFPGKGHRVGTRD</sequence>
<dbReference type="SUPFAM" id="SSF144091">
    <property type="entry name" value="Rhomboid-like"/>
    <property type="match status" value="1"/>
</dbReference>
<evidence type="ECO:0000256" key="1">
    <source>
        <dbReference type="ARBA" id="ARBA00004477"/>
    </source>
</evidence>
<keyword evidence="5 7" id="KW-1133">Transmembrane helix</keyword>
<evidence type="ECO:0000256" key="8">
    <source>
        <dbReference type="SAM" id="MobiDB-lite"/>
    </source>
</evidence>
<proteinExistence type="inferred from homology"/>
<feature type="region of interest" description="Disordered" evidence="8">
    <location>
        <begin position="279"/>
        <end position="316"/>
    </location>
</feature>
<comment type="similarity">
    <text evidence="2 7">Belongs to the derlin family.</text>
</comment>
<evidence type="ECO:0000256" key="6">
    <source>
        <dbReference type="ARBA" id="ARBA00023136"/>
    </source>
</evidence>
<evidence type="ECO:0000313" key="10">
    <source>
        <dbReference type="Proteomes" id="UP000191024"/>
    </source>
</evidence>
<dbReference type="STRING" id="1230905.A0A1G4JET0"/>
<organism evidence="9 10">
    <name type="scientific">Lachancea mirantina</name>
    <dbReference type="NCBI Taxonomy" id="1230905"/>
    <lineage>
        <taxon>Eukaryota</taxon>
        <taxon>Fungi</taxon>
        <taxon>Dikarya</taxon>
        <taxon>Ascomycota</taxon>
        <taxon>Saccharomycotina</taxon>
        <taxon>Saccharomycetes</taxon>
        <taxon>Saccharomycetales</taxon>
        <taxon>Saccharomycetaceae</taxon>
        <taxon>Lachancea</taxon>
    </lineage>
</organism>
<dbReference type="GO" id="GO:0006950">
    <property type="term" value="P:response to stress"/>
    <property type="evidence" value="ECO:0007669"/>
    <property type="project" value="UniProtKB-ARBA"/>
</dbReference>
<feature type="compositionally biased region" description="Polar residues" evidence="8">
    <location>
        <begin position="290"/>
        <end position="302"/>
    </location>
</feature>
<dbReference type="InterPro" id="IPR007599">
    <property type="entry name" value="DER1"/>
</dbReference>
<dbReference type="Proteomes" id="UP000191024">
    <property type="component" value="Chromosome D"/>
</dbReference>
<keyword evidence="6 7" id="KW-0472">Membrane</keyword>
<comment type="caution">
    <text evidence="7">Lacks conserved residue(s) required for the propagation of feature annotation.</text>
</comment>
<dbReference type="GO" id="GO:0005789">
    <property type="term" value="C:endoplasmic reticulum membrane"/>
    <property type="evidence" value="ECO:0007669"/>
    <property type="project" value="UniProtKB-SubCell"/>
</dbReference>
<feature type="transmembrane region" description="Helical" evidence="7">
    <location>
        <begin position="146"/>
        <end position="170"/>
    </location>
</feature>
<dbReference type="EMBL" id="LT598463">
    <property type="protein sequence ID" value="SCU88740.1"/>
    <property type="molecule type" value="Genomic_DNA"/>
</dbReference>
<evidence type="ECO:0000256" key="3">
    <source>
        <dbReference type="ARBA" id="ARBA00022692"/>
    </source>
</evidence>
<dbReference type="Pfam" id="PF04511">
    <property type="entry name" value="DER1"/>
    <property type="match status" value="1"/>
</dbReference>
<keyword evidence="10" id="KW-1185">Reference proteome</keyword>
<keyword evidence="4 7" id="KW-0256">Endoplasmic reticulum</keyword>
<reference evidence="9 10" key="1">
    <citation type="submission" date="2016-03" db="EMBL/GenBank/DDBJ databases">
        <authorList>
            <person name="Devillers H."/>
        </authorList>
    </citation>
    <scope>NUCLEOTIDE SEQUENCE [LARGE SCALE GENOMIC DNA]</scope>
    <source>
        <strain evidence="9">CBS 11717</strain>
    </source>
</reference>
<evidence type="ECO:0000256" key="7">
    <source>
        <dbReference type="RuleBase" id="RU363059"/>
    </source>
</evidence>